<evidence type="ECO:0000256" key="5">
    <source>
        <dbReference type="ARBA" id="ARBA00023136"/>
    </source>
</evidence>
<dbReference type="GO" id="GO:0022857">
    <property type="term" value="F:transmembrane transporter activity"/>
    <property type="evidence" value="ECO:0007669"/>
    <property type="project" value="InterPro"/>
</dbReference>
<reference evidence="9" key="1">
    <citation type="journal article" date="2010" name="Nat. Biotechnol.">
        <title>Draft genome sequence of the oilseed species Ricinus communis.</title>
        <authorList>
            <person name="Chan A.P."/>
            <person name="Crabtree J."/>
            <person name="Zhao Q."/>
            <person name="Lorenzi H."/>
            <person name="Orvis J."/>
            <person name="Puiu D."/>
            <person name="Melake-Berhan A."/>
            <person name="Jones K.M."/>
            <person name="Redman J."/>
            <person name="Chen G."/>
            <person name="Cahoon E.B."/>
            <person name="Gedil M."/>
            <person name="Stanke M."/>
            <person name="Haas B.J."/>
            <person name="Wortman J.R."/>
            <person name="Fraser-Liggett C.M."/>
            <person name="Ravel J."/>
            <person name="Rabinowicz P.D."/>
        </authorList>
    </citation>
    <scope>NUCLEOTIDE SEQUENCE [LARGE SCALE GENOMIC DNA]</scope>
    <source>
        <strain evidence="9">cv. Hale</strain>
    </source>
</reference>
<evidence type="ECO:0000256" key="2">
    <source>
        <dbReference type="ARBA" id="ARBA00007635"/>
    </source>
</evidence>
<evidence type="ECO:0000256" key="1">
    <source>
        <dbReference type="ARBA" id="ARBA00004141"/>
    </source>
</evidence>
<dbReference type="InterPro" id="IPR000620">
    <property type="entry name" value="EamA_dom"/>
</dbReference>
<dbReference type="InterPro" id="IPR030184">
    <property type="entry name" value="WAT1-related"/>
</dbReference>
<evidence type="ECO:0000313" key="8">
    <source>
        <dbReference type="EMBL" id="EEF34430.1"/>
    </source>
</evidence>
<feature type="domain" description="EamA" evidence="7">
    <location>
        <begin position="17"/>
        <end position="112"/>
    </location>
</feature>
<dbReference type="InterPro" id="IPR037185">
    <property type="entry name" value="EmrE-like"/>
</dbReference>
<dbReference type="Proteomes" id="UP000008311">
    <property type="component" value="Unassembled WGS sequence"/>
</dbReference>
<gene>
    <name evidence="8" type="ORF">RCOM_1183910</name>
</gene>
<keyword evidence="9" id="KW-1185">Reference proteome</keyword>
<dbReference type="EMBL" id="EQ974071">
    <property type="protein sequence ID" value="EEF34430.1"/>
    <property type="molecule type" value="Genomic_DNA"/>
</dbReference>
<feature type="transmembrane region" description="Helical" evidence="6">
    <location>
        <begin position="236"/>
        <end position="260"/>
    </location>
</feature>
<keyword evidence="4 6" id="KW-1133">Transmembrane helix</keyword>
<feature type="transmembrane region" description="Helical" evidence="6">
    <location>
        <begin position="204"/>
        <end position="224"/>
    </location>
</feature>
<feature type="transmembrane region" description="Helical" evidence="6">
    <location>
        <begin position="63"/>
        <end position="82"/>
    </location>
</feature>
<feature type="domain" description="EamA" evidence="7">
    <location>
        <begin position="174"/>
        <end position="294"/>
    </location>
</feature>
<name>B9SPM2_RICCO</name>
<keyword evidence="5 6" id="KW-0472">Membrane</keyword>
<evidence type="ECO:0000256" key="6">
    <source>
        <dbReference type="RuleBase" id="RU363077"/>
    </source>
</evidence>
<dbReference type="STRING" id="3988.B9SPM2"/>
<organism evidence="8 9">
    <name type="scientific">Ricinus communis</name>
    <name type="common">Castor bean</name>
    <dbReference type="NCBI Taxonomy" id="3988"/>
    <lineage>
        <taxon>Eukaryota</taxon>
        <taxon>Viridiplantae</taxon>
        <taxon>Streptophyta</taxon>
        <taxon>Embryophyta</taxon>
        <taxon>Tracheophyta</taxon>
        <taxon>Spermatophyta</taxon>
        <taxon>Magnoliopsida</taxon>
        <taxon>eudicotyledons</taxon>
        <taxon>Gunneridae</taxon>
        <taxon>Pentapetalae</taxon>
        <taxon>rosids</taxon>
        <taxon>fabids</taxon>
        <taxon>Malpighiales</taxon>
        <taxon>Euphorbiaceae</taxon>
        <taxon>Acalyphoideae</taxon>
        <taxon>Acalypheae</taxon>
        <taxon>Ricinus</taxon>
    </lineage>
</organism>
<evidence type="ECO:0000313" key="9">
    <source>
        <dbReference type="Proteomes" id="UP000008311"/>
    </source>
</evidence>
<proteinExistence type="inferred from homology"/>
<dbReference type="Pfam" id="PF00892">
    <property type="entry name" value="EamA"/>
    <property type="match status" value="2"/>
</dbReference>
<dbReference type="PANTHER" id="PTHR31218">
    <property type="entry name" value="WAT1-RELATED PROTEIN"/>
    <property type="match status" value="1"/>
</dbReference>
<dbReference type="GO" id="GO:0005886">
    <property type="term" value="C:plasma membrane"/>
    <property type="evidence" value="ECO:0000318"/>
    <property type="project" value="GO_Central"/>
</dbReference>
<feature type="transmembrane region" description="Helical" evidence="6">
    <location>
        <begin position="34"/>
        <end position="51"/>
    </location>
</feature>
<dbReference type="InParanoid" id="B9SPM2"/>
<feature type="transmembrane region" description="Helical" evidence="6">
    <location>
        <begin position="173"/>
        <end position="192"/>
    </location>
</feature>
<comment type="similarity">
    <text evidence="2 6">Belongs to the drug/metabolite transporter (DMT) superfamily. Plant drug/metabolite exporter (P-DME) (TC 2.A.7.4) family.</text>
</comment>
<keyword evidence="3 6" id="KW-0812">Transmembrane</keyword>
<evidence type="ECO:0000256" key="4">
    <source>
        <dbReference type="ARBA" id="ARBA00022989"/>
    </source>
</evidence>
<dbReference type="eggNOG" id="ENOG502QR4Y">
    <property type="taxonomic scope" value="Eukaryota"/>
</dbReference>
<protein>
    <recommendedName>
        <fullName evidence="6">WAT1-related protein</fullName>
    </recommendedName>
</protein>
<dbReference type="SUPFAM" id="SSF103481">
    <property type="entry name" value="Multidrug resistance efflux transporter EmrE"/>
    <property type="match status" value="1"/>
</dbReference>
<comment type="subcellular location">
    <subcellularLocation>
        <location evidence="1 6">Membrane</location>
        <topology evidence="1 6">Multi-pass membrane protein</topology>
    </subcellularLocation>
</comment>
<accession>B9SPM2</accession>
<sequence>MTKDLYPKDIDDRRMNIFYKVAANDGMSMRVLVAYRWIFSTAFTVPLALIIERKKRPKLTWKILGQAFLNGLFGATLSQNLYVESLIMTSATFAAAISNLGPAITLILAASFGYICLLMKVWSFCYTSTAVTVSNNFFTFAEVQRSKFGQQTFTLLNHTSHQPQHSHITSDRILGSCMALGSCVSFALWLIFQTKMSKIYPCHYSNAALMSIMGSTQCVIVALCMERNWTQWKLGWNVRLLTVFYSGIVTSGLVVTLIAWCVCMRGPVFVASFNPLSLVLVAIAGSLMLDEKLHQGRSISVEWMK</sequence>
<evidence type="ECO:0000256" key="3">
    <source>
        <dbReference type="ARBA" id="ARBA00022692"/>
    </source>
</evidence>
<feature type="transmembrane region" description="Helical" evidence="6">
    <location>
        <begin position="94"/>
        <end position="117"/>
    </location>
</feature>
<evidence type="ECO:0000259" key="7">
    <source>
        <dbReference type="Pfam" id="PF00892"/>
    </source>
</evidence>
<dbReference type="AlphaFoldDB" id="B9SPM2"/>
<feature type="transmembrane region" description="Helical" evidence="6">
    <location>
        <begin position="266"/>
        <end position="289"/>
    </location>
</feature>